<proteinExistence type="predicted"/>
<dbReference type="EMBL" id="MAXA01000281">
    <property type="protein sequence ID" value="OHV19572.1"/>
    <property type="molecule type" value="Genomic_DNA"/>
</dbReference>
<organism evidence="5 6">
    <name type="scientific">Parafrankia soli</name>
    <dbReference type="NCBI Taxonomy" id="2599596"/>
    <lineage>
        <taxon>Bacteria</taxon>
        <taxon>Bacillati</taxon>
        <taxon>Actinomycetota</taxon>
        <taxon>Actinomycetes</taxon>
        <taxon>Frankiales</taxon>
        <taxon>Frankiaceae</taxon>
        <taxon>Parafrankia</taxon>
    </lineage>
</organism>
<dbReference type="SUPFAM" id="SSF46785">
    <property type="entry name" value="Winged helix' DNA-binding domain"/>
    <property type="match status" value="1"/>
</dbReference>
<reference evidence="6" key="1">
    <citation type="submission" date="2016-07" db="EMBL/GenBank/DDBJ databases">
        <title>Frankia sp. NRRL B-16219 Genome sequencing.</title>
        <authorList>
            <person name="Ghodhbane-Gtari F."/>
            <person name="Swanson E."/>
            <person name="Gueddou A."/>
            <person name="Louati M."/>
            <person name="Nouioui I."/>
            <person name="Hezbri K."/>
            <person name="Abebe-Akele F."/>
            <person name="Simpson S."/>
            <person name="Morris K."/>
            <person name="Thomas K."/>
            <person name="Gtari M."/>
            <person name="Tisa L.S."/>
        </authorList>
    </citation>
    <scope>NUCLEOTIDE SEQUENCE [LARGE SCALE GENOMIC DNA]</scope>
    <source>
        <strain evidence="6">NRRL B-16219</strain>
    </source>
</reference>
<evidence type="ECO:0000256" key="3">
    <source>
        <dbReference type="ARBA" id="ARBA00023163"/>
    </source>
</evidence>
<protein>
    <submittedName>
        <fullName evidence="5">GntR family transcriptional regulator</fullName>
    </submittedName>
</protein>
<keyword evidence="2" id="KW-0238">DNA-binding</keyword>
<dbReference type="AlphaFoldDB" id="A0A1S1PG44"/>
<dbReference type="SUPFAM" id="SSF48008">
    <property type="entry name" value="GntR ligand-binding domain-like"/>
    <property type="match status" value="1"/>
</dbReference>
<dbReference type="PANTHER" id="PTHR43537:SF24">
    <property type="entry name" value="GLUCONATE OPERON TRANSCRIPTIONAL REPRESSOR"/>
    <property type="match status" value="1"/>
</dbReference>
<dbReference type="Gene3D" id="1.20.120.530">
    <property type="entry name" value="GntR ligand-binding domain-like"/>
    <property type="match status" value="1"/>
</dbReference>
<dbReference type="GO" id="GO:0043565">
    <property type="term" value="F:sequence-specific DNA binding"/>
    <property type="evidence" value="ECO:0007669"/>
    <property type="project" value="InterPro"/>
</dbReference>
<dbReference type="InterPro" id="IPR036388">
    <property type="entry name" value="WH-like_DNA-bd_sf"/>
</dbReference>
<dbReference type="GO" id="GO:0003700">
    <property type="term" value="F:DNA-binding transcription factor activity"/>
    <property type="evidence" value="ECO:0007669"/>
    <property type="project" value="InterPro"/>
</dbReference>
<feature type="domain" description="HTH gntR-type" evidence="4">
    <location>
        <begin position="5"/>
        <end position="72"/>
    </location>
</feature>
<dbReference type="PROSITE" id="PS50949">
    <property type="entry name" value="HTH_GNTR"/>
    <property type="match status" value="1"/>
</dbReference>
<dbReference type="Pfam" id="PF07729">
    <property type="entry name" value="FCD"/>
    <property type="match status" value="1"/>
</dbReference>
<keyword evidence="3" id="KW-0804">Transcription</keyword>
<evidence type="ECO:0000256" key="2">
    <source>
        <dbReference type="ARBA" id="ARBA00023125"/>
    </source>
</evidence>
<dbReference type="InterPro" id="IPR008920">
    <property type="entry name" value="TF_FadR/GntR_C"/>
</dbReference>
<dbReference type="InterPro" id="IPR011711">
    <property type="entry name" value="GntR_C"/>
</dbReference>
<dbReference type="Proteomes" id="UP000179769">
    <property type="component" value="Unassembled WGS sequence"/>
</dbReference>
<dbReference type="InterPro" id="IPR036390">
    <property type="entry name" value="WH_DNA-bd_sf"/>
</dbReference>
<name>A0A1S1PG44_9ACTN</name>
<dbReference type="OrthoDB" id="8663149at2"/>
<evidence type="ECO:0000313" key="5">
    <source>
        <dbReference type="EMBL" id="OHV19572.1"/>
    </source>
</evidence>
<sequence>MVGVVTSAGRVLEVLRRLILNNTFLPGARLAETELAEQLGVSRTPVREALRQLAAEGLVELSPNRGARVAGWSPAELESLFELRSTLEPRLTGMAAERADEGDLAELEKLANEMSAVGSPGPEQDLEALIPLNAAFHERLVKLADAPAFAAALAGAVRTPLVMRNFHAYDDDSMRRSLAHHIEIVAAMRAGDPQWATAVMVAHLRNARAVMLRTTFPTADPGGVRRGR</sequence>
<dbReference type="Pfam" id="PF00392">
    <property type="entry name" value="GntR"/>
    <property type="match status" value="1"/>
</dbReference>
<dbReference type="RefSeq" id="WP_071067161.1">
    <property type="nucleotide sequence ID" value="NZ_JBFLUH010000179.1"/>
</dbReference>
<dbReference type="SMART" id="SM00345">
    <property type="entry name" value="HTH_GNTR"/>
    <property type="match status" value="1"/>
</dbReference>
<dbReference type="SMART" id="SM00895">
    <property type="entry name" value="FCD"/>
    <property type="match status" value="1"/>
</dbReference>
<dbReference type="PRINTS" id="PR00035">
    <property type="entry name" value="HTHGNTR"/>
</dbReference>
<dbReference type="InterPro" id="IPR000485">
    <property type="entry name" value="AsnC-type_HTH_dom"/>
</dbReference>
<dbReference type="Gene3D" id="1.10.10.10">
    <property type="entry name" value="Winged helix-like DNA-binding domain superfamily/Winged helix DNA-binding domain"/>
    <property type="match status" value="1"/>
</dbReference>
<comment type="caution">
    <text evidence="5">The sequence shown here is derived from an EMBL/GenBank/DDBJ whole genome shotgun (WGS) entry which is preliminary data.</text>
</comment>
<keyword evidence="6" id="KW-1185">Reference proteome</keyword>
<dbReference type="CDD" id="cd07377">
    <property type="entry name" value="WHTH_GntR"/>
    <property type="match status" value="1"/>
</dbReference>
<evidence type="ECO:0000259" key="4">
    <source>
        <dbReference type="PROSITE" id="PS50949"/>
    </source>
</evidence>
<gene>
    <name evidence="5" type="ORF">BBK14_29260</name>
</gene>
<evidence type="ECO:0000313" key="6">
    <source>
        <dbReference type="Proteomes" id="UP000179769"/>
    </source>
</evidence>
<keyword evidence="1" id="KW-0805">Transcription regulation</keyword>
<dbReference type="PRINTS" id="PR00033">
    <property type="entry name" value="HTHASNC"/>
</dbReference>
<evidence type="ECO:0000256" key="1">
    <source>
        <dbReference type="ARBA" id="ARBA00023015"/>
    </source>
</evidence>
<dbReference type="InterPro" id="IPR000524">
    <property type="entry name" value="Tscrpt_reg_HTH_GntR"/>
</dbReference>
<dbReference type="PANTHER" id="PTHR43537">
    <property type="entry name" value="TRANSCRIPTIONAL REGULATOR, GNTR FAMILY"/>
    <property type="match status" value="1"/>
</dbReference>
<accession>A0A1S1PG44</accession>